<dbReference type="PANTHER" id="PTHR10291">
    <property type="entry name" value="DEHYDRODOLICHYL DIPHOSPHATE SYNTHASE FAMILY MEMBER"/>
    <property type="match status" value="1"/>
</dbReference>
<comment type="cofactor">
    <cofactor evidence="2">
        <name>Mg(2+)</name>
        <dbReference type="ChEBI" id="CHEBI:18420"/>
    </cofactor>
    <text evidence="2">Binds 2 magnesium ions per subunit.</text>
</comment>
<dbReference type="AlphaFoldDB" id="A0A3R7VUV5"/>
<keyword evidence="2" id="KW-0479">Metal-binding</keyword>
<dbReference type="GO" id="GO:0000287">
    <property type="term" value="F:magnesium ion binding"/>
    <property type="evidence" value="ECO:0007669"/>
    <property type="project" value="UniProtKB-UniRule"/>
</dbReference>
<name>A0A3R7VUV5_9EURY</name>
<feature type="binding site" evidence="2">
    <location>
        <begin position="36"/>
        <end position="39"/>
    </location>
    <ligand>
        <name>substrate</name>
    </ligand>
</feature>
<evidence type="ECO:0000256" key="1">
    <source>
        <dbReference type="ARBA" id="ARBA00022679"/>
    </source>
</evidence>
<feature type="binding site" evidence="2">
    <location>
        <position position="208"/>
    </location>
    <ligand>
        <name>substrate</name>
    </ligand>
</feature>
<feature type="binding site" evidence="2">
    <location>
        <position position="52"/>
    </location>
    <ligand>
        <name>substrate</name>
    </ligand>
</feature>
<comment type="similarity">
    <text evidence="2">Belongs to the UPP synthase family.</text>
</comment>
<protein>
    <recommendedName>
        <fullName evidence="2">Tritrans,polycis-undecaprenyl-diphosphate synthase (geranylgeranyl-diphosphate specific)</fullName>
        <ecNumber evidence="2">2.5.1.89</ecNumber>
    </recommendedName>
    <alternativeName>
        <fullName evidence="2">Undecaprenyl diphosphate synthase</fullName>
        <shortName evidence="2">UDS</shortName>
    </alternativeName>
    <alternativeName>
        <fullName evidence="2">Undecaprenyl pyrophosphate synthase</fullName>
        <shortName evidence="2">UPP synthase</shortName>
    </alternativeName>
</protein>
<feature type="binding site" evidence="2">
    <location>
        <position position="40"/>
    </location>
    <ligand>
        <name>substrate</name>
    </ligand>
</feature>
<keyword evidence="1 2" id="KW-0808">Transferase</keyword>
<sequence length="299" mass="34840">MMKKIIKSIYGAYEKILFQEVSKGPLPEHVAIIMDGNRRFANRYNKDTYFGHSKGAQVTENIINWSWDIGISELTVYAFSMENFNRSNSEIFSLFELMAEKFDEMRTDYKVHDREVRVRIVGNKDLLPDFLQNSIYNLEECTMNYTKCTLNIALAYGGRQDLVQATKELGTKLIQGTLNLDNVDEEEVSSHLYPSHDLAVPNVDLVIRSGGNERISNFLPWQTNGNECAAHFCAPFWPEFRKIDYLRSIRVYQDRIIEVKKNNVLRTTQLLSMSRKKKHTNIQVKKHQLKDIDKVDYHQ</sequence>
<dbReference type="GO" id="GO:0045547">
    <property type="term" value="F:ditrans,polycis-polyprenyl diphosphate synthase [(2E,6E)-farnesyl diphosphate specific] activity"/>
    <property type="evidence" value="ECO:0007669"/>
    <property type="project" value="TreeGrafter"/>
</dbReference>
<feature type="binding site" evidence="2">
    <location>
        <position position="84"/>
    </location>
    <ligand>
        <name>substrate</name>
    </ligand>
</feature>
<dbReference type="InterPro" id="IPR018520">
    <property type="entry name" value="UPP_synth-like_CS"/>
</dbReference>
<dbReference type="Pfam" id="PF01255">
    <property type="entry name" value="Prenyltransf"/>
    <property type="match status" value="1"/>
</dbReference>
<reference evidence="3 4" key="1">
    <citation type="submission" date="2018-08" db="EMBL/GenBank/DDBJ databases">
        <title>The metabolism and importance of syntrophic acetate oxidation coupled to methane or sulfide production in haloalkaline environments.</title>
        <authorList>
            <person name="Timmers P.H.A."/>
            <person name="Vavourakis C.D."/>
            <person name="Sorokin D.Y."/>
            <person name="Sinninghe Damste J.S."/>
            <person name="Muyzer G."/>
            <person name="Stams A.J.M."/>
            <person name="Plugge C.M."/>
        </authorList>
    </citation>
    <scope>NUCLEOTIDE SEQUENCE [LARGE SCALE GENOMIC DNA]</scope>
    <source>
        <strain evidence="3">MSAO_Arc3</strain>
    </source>
</reference>
<dbReference type="SUPFAM" id="SSF64005">
    <property type="entry name" value="Undecaprenyl diphosphate synthase"/>
    <property type="match status" value="1"/>
</dbReference>
<feature type="binding site" evidence="2">
    <location>
        <position position="227"/>
    </location>
    <ligand>
        <name>Mg(2+)</name>
        <dbReference type="ChEBI" id="CHEBI:18420"/>
    </ligand>
</feature>
<comment type="caution">
    <text evidence="3">The sequence shown here is derived from an EMBL/GenBank/DDBJ whole genome shotgun (WGS) entry which is preliminary data.</text>
</comment>
<dbReference type="HAMAP" id="MF_01139">
    <property type="entry name" value="ISPT"/>
    <property type="match status" value="1"/>
</dbReference>
<dbReference type="PANTHER" id="PTHR10291:SF43">
    <property type="entry name" value="DEHYDRODOLICHYL DIPHOSPHATE SYNTHASE COMPLEX SUBUNIT DHDDS"/>
    <property type="match status" value="1"/>
</dbReference>
<accession>A0A3R7VUV5</accession>
<evidence type="ECO:0000313" key="4">
    <source>
        <dbReference type="Proteomes" id="UP000284763"/>
    </source>
</evidence>
<feature type="binding site" evidence="2">
    <location>
        <position position="86"/>
    </location>
    <ligand>
        <name>substrate</name>
    </ligand>
</feature>
<comment type="subunit">
    <text evidence="2">Homodimer.</text>
</comment>
<dbReference type="Gene3D" id="3.40.1180.10">
    <property type="entry name" value="Decaprenyl diphosphate synthase-like"/>
    <property type="match status" value="1"/>
</dbReference>
<dbReference type="EC" id="2.5.1.89" evidence="2"/>
<organism evidence="3 4">
    <name type="scientific">Methanosalsum natronophilum</name>
    <dbReference type="NCBI Taxonomy" id="768733"/>
    <lineage>
        <taxon>Archaea</taxon>
        <taxon>Methanobacteriati</taxon>
        <taxon>Methanobacteriota</taxon>
        <taxon>Stenosarchaea group</taxon>
        <taxon>Methanomicrobia</taxon>
        <taxon>Methanosarcinales</taxon>
        <taxon>Methanosarcinaceae</taxon>
        <taxon>Methanosalsum</taxon>
    </lineage>
</organism>
<dbReference type="GO" id="GO:0016094">
    <property type="term" value="P:polyprenol biosynthetic process"/>
    <property type="evidence" value="ECO:0007669"/>
    <property type="project" value="TreeGrafter"/>
</dbReference>
<feature type="active site" description="Proton acceptor" evidence="2">
    <location>
        <position position="83"/>
    </location>
</feature>
<dbReference type="InterPro" id="IPR036424">
    <property type="entry name" value="UPP_synth-like_sf"/>
</dbReference>
<proteinExistence type="inferred from homology"/>
<dbReference type="NCBIfam" id="TIGR00055">
    <property type="entry name" value="uppS"/>
    <property type="match status" value="1"/>
</dbReference>
<feature type="binding site" evidence="2">
    <location>
        <begin position="80"/>
        <end position="82"/>
    </location>
    <ligand>
        <name>substrate</name>
    </ligand>
</feature>
<gene>
    <name evidence="2 3" type="primary">uppS</name>
    <name evidence="3" type="ORF">D5R95_02205</name>
</gene>
<comment type="catalytic activity">
    <reaction evidence="2">
        <text>geranylgeranyl diphosphate + 7 isopentenyl diphosphate = tri-trans,hepta-cis-undecaprenyl diphosphate + 7 diphosphate</text>
        <dbReference type="Rhea" id="RHEA:27622"/>
        <dbReference type="ChEBI" id="CHEBI:33019"/>
        <dbReference type="ChEBI" id="CHEBI:57533"/>
        <dbReference type="ChEBI" id="CHEBI:60388"/>
        <dbReference type="ChEBI" id="CHEBI:128769"/>
        <dbReference type="EC" id="2.5.1.89"/>
    </reaction>
</comment>
<feature type="binding site" evidence="2">
    <location>
        <begin position="214"/>
        <end position="216"/>
    </location>
    <ligand>
        <name>substrate</name>
    </ligand>
</feature>
<dbReference type="PROSITE" id="PS01066">
    <property type="entry name" value="UPP_SYNTHASE"/>
    <property type="match status" value="1"/>
</dbReference>
<feature type="binding site" evidence="2">
    <location>
        <position position="35"/>
    </location>
    <ligand>
        <name>Mg(2+)</name>
        <dbReference type="ChEBI" id="CHEBI:18420"/>
    </ligand>
</feature>
<feature type="active site" evidence="2">
    <location>
        <position position="35"/>
    </location>
</feature>
<dbReference type="EMBL" id="QZAB01000150">
    <property type="protein sequence ID" value="RQD89420.1"/>
    <property type="molecule type" value="Genomic_DNA"/>
</dbReference>
<comment type="function">
    <text evidence="2">Catalyzes the sequential condensation of isopentenyl diphosphate (IPP) with geranylgeranyl diphosphate (GGPP) to yield (2Z,6Z,10Z,14Z,18Z,22Z,26Z,30E,34E,38E)-undecaprenyl diphosphate (tritrans,heptacis-UPP). It is probably the precursor of glycosyl carrier lipids.</text>
</comment>
<keyword evidence="2" id="KW-0460">Magnesium</keyword>
<dbReference type="InterPro" id="IPR001441">
    <property type="entry name" value="UPP_synth-like"/>
</dbReference>
<dbReference type="CDD" id="cd00475">
    <property type="entry name" value="Cis_IPPS"/>
    <property type="match status" value="1"/>
</dbReference>
<dbReference type="Proteomes" id="UP000284763">
    <property type="component" value="Unassembled WGS sequence"/>
</dbReference>
<comment type="caution">
    <text evidence="2">Lacks conserved residue(s) required for the propagation of feature annotation.</text>
</comment>
<evidence type="ECO:0000313" key="3">
    <source>
        <dbReference type="EMBL" id="RQD89420.1"/>
    </source>
</evidence>
<evidence type="ECO:0000256" key="2">
    <source>
        <dbReference type="HAMAP-Rule" id="MF_01139"/>
    </source>
</evidence>